<dbReference type="GO" id="GO:0016301">
    <property type="term" value="F:kinase activity"/>
    <property type="evidence" value="ECO:0007669"/>
    <property type="project" value="UniProtKB-KW"/>
</dbReference>
<dbReference type="Gene3D" id="3.30.565.10">
    <property type="entry name" value="Histidine kinase-like ATPase, C-terminal domain"/>
    <property type="match status" value="1"/>
</dbReference>
<dbReference type="InterPro" id="IPR036890">
    <property type="entry name" value="HATPase_C_sf"/>
</dbReference>
<dbReference type="OrthoDB" id="9813438at2"/>
<keyword evidence="2" id="KW-0808">Transferase</keyword>
<feature type="region of interest" description="Disordered" evidence="1">
    <location>
        <begin position="365"/>
        <end position="392"/>
    </location>
</feature>
<dbReference type="AlphaFoldDB" id="A0A315ZAP6"/>
<feature type="compositionally biased region" description="Basic and acidic residues" evidence="1">
    <location>
        <begin position="381"/>
        <end position="392"/>
    </location>
</feature>
<reference evidence="2 3" key="1">
    <citation type="submission" date="2018-03" db="EMBL/GenBank/DDBJ databases">
        <title>Genomic Encyclopedia of Archaeal and Bacterial Type Strains, Phase II (KMG-II): from individual species to whole genera.</title>
        <authorList>
            <person name="Goeker M."/>
        </authorList>
    </citation>
    <scope>NUCLEOTIDE SEQUENCE [LARGE SCALE GENOMIC DNA]</scope>
    <source>
        <strain evidence="2 3">DSM 28229</strain>
    </source>
</reference>
<dbReference type="RefSeq" id="WP_109616799.1">
    <property type="nucleotide sequence ID" value="NZ_QGDO01000002.1"/>
</dbReference>
<evidence type="ECO:0000313" key="3">
    <source>
        <dbReference type="Proteomes" id="UP000245535"/>
    </source>
</evidence>
<accession>A0A315ZAP6</accession>
<evidence type="ECO:0000256" key="1">
    <source>
        <dbReference type="SAM" id="MobiDB-lite"/>
    </source>
</evidence>
<dbReference type="SUPFAM" id="SSF55874">
    <property type="entry name" value="ATPase domain of HSP90 chaperone/DNA topoisomerase II/histidine kinase"/>
    <property type="match status" value="1"/>
</dbReference>
<proteinExistence type="predicted"/>
<comment type="caution">
    <text evidence="2">The sequence shown here is derived from an EMBL/GenBank/DDBJ whole genome shotgun (WGS) entry which is preliminary data.</text>
</comment>
<dbReference type="Proteomes" id="UP000245535">
    <property type="component" value="Unassembled WGS sequence"/>
</dbReference>
<keyword evidence="2" id="KW-0418">Kinase</keyword>
<dbReference type="Pfam" id="PF13589">
    <property type="entry name" value="HATPase_c_3"/>
    <property type="match status" value="1"/>
</dbReference>
<dbReference type="EMBL" id="QGDO01000002">
    <property type="protein sequence ID" value="PWJ42666.1"/>
    <property type="molecule type" value="Genomic_DNA"/>
</dbReference>
<name>A0A315ZAP6_SEDFL</name>
<keyword evidence="3" id="KW-1185">Reference proteome</keyword>
<evidence type="ECO:0000313" key="2">
    <source>
        <dbReference type="EMBL" id="PWJ42666.1"/>
    </source>
</evidence>
<gene>
    <name evidence="2" type="ORF">BC781_102211</name>
</gene>
<organism evidence="2 3">
    <name type="scientific">Sediminitomix flava</name>
    <dbReference type="NCBI Taxonomy" id="379075"/>
    <lineage>
        <taxon>Bacteria</taxon>
        <taxon>Pseudomonadati</taxon>
        <taxon>Bacteroidota</taxon>
        <taxon>Cytophagia</taxon>
        <taxon>Cytophagales</taxon>
        <taxon>Flammeovirgaceae</taxon>
        <taxon>Sediminitomix</taxon>
    </lineage>
</organism>
<sequence>MKEEIVEASPSRLTDGLRDMGYTFNTSGADIADNSIAAEASKLHIRATLDYADEVSIMFADNGYGMIEADLRNAMLYGSKKRASPKSLGKFGLGLKTASTAICRRLTVVSRVDGIYSIRQWDLDLIAERNEWVLLTPELEDYEEAIELLNQVSDENGDGTVVIWEKVDRLFTTAPRNSIKTHLRNSMLELGEHLSGVFYNFLERENEYPDVNITIEFEDELHDIQPWDPFCRWLEGVEPHPNDPIPVKKGEGLWEERIGEFELHAYILPNKNQMSKDTQDKIRYGHDNQGFHIFREGRMIYSGGWPNRLFVKEPHLNLLRVELSFDHRLDDYFQIDVRKSRFTIPAEIRSKIKEVLAAVRNEANSRYRKGSTSKESQSNLDKAHEESGKAIDKQYEDSINSEVTEADESTQTATIVNGRGHEEVTIKIPINHEEDRLVNHVDSLDNGVLWCPALIEGNRHAVLLNKTHEFYKKCYLPIQGNKNAVKAMDMVFWALAEGELSTVNNKDKRIQEDYRIQASRILRNMSDELPEPPETSENAE</sequence>
<protein>
    <submittedName>
        <fullName evidence="2">Histidine kinase/DNA gyrase B/HSP90-like ATPase</fullName>
    </submittedName>
</protein>